<dbReference type="InterPro" id="IPR035965">
    <property type="entry name" value="PAS-like_dom_sf"/>
</dbReference>
<dbReference type="AlphaFoldDB" id="A0A2T4IH70"/>
<dbReference type="OrthoDB" id="9761705at2"/>
<dbReference type="PROSITE" id="PS00676">
    <property type="entry name" value="SIGMA54_INTERACT_2"/>
    <property type="match status" value="1"/>
</dbReference>
<dbReference type="Proteomes" id="UP000241193">
    <property type="component" value="Unassembled WGS sequence"/>
</dbReference>
<dbReference type="RefSeq" id="WP_107492931.1">
    <property type="nucleotide sequence ID" value="NZ_PZKC01000004.1"/>
</dbReference>
<accession>A0A2T4IH70</accession>
<dbReference type="GO" id="GO:0006355">
    <property type="term" value="P:regulation of DNA-templated transcription"/>
    <property type="evidence" value="ECO:0007669"/>
    <property type="project" value="InterPro"/>
</dbReference>
<dbReference type="EMBL" id="PZKC01000004">
    <property type="protein sequence ID" value="PTD97122.1"/>
    <property type="molecule type" value="Genomic_DNA"/>
</dbReference>
<dbReference type="Gene3D" id="3.40.50.300">
    <property type="entry name" value="P-loop containing nucleotide triphosphate hydrolases"/>
    <property type="match status" value="1"/>
</dbReference>
<dbReference type="InterPro" id="IPR009057">
    <property type="entry name" value="Homeodomain-like_sf"/>
</dbReference>
<keyword evidence="3" id="KW-0805">Transcription regulation</keyword>
<dbReference type="GO" id="GO:0005524">
    <property type="term" value="F:ATP binding"/>
    <property type="evidence" value="ECO:0007669"/>
    <property type="project" value="UniProtKB-KW"/>
</dbReference>
<evidence type="ECO:0000256" key="2">
    <source>
        <dbReference type="ARBA" id="ARBA00022840"/>
    </source>
</evidence>
<dbReference type="Pfam" id="PF02954">
    <property type="entry name" value="HTH_8"/>
    <property type="match status" value="1"/>
</dbReference>
<feature type="domain" description="Sigma-54 factor interaction" evidence="5">
    <location>
        <begin position="158"/>
        <end position="388"/>
    </location>
</feature>
<comment type="caution">
    <text evidence="6">The sequence shown here is derived from an EMBL/GenBank/DDBJ whole genome shotgun (WGS) entry which is preliminary data.</text>
</comment>
<dbReference type="Gene3D" id="3.30.450.20">
    <property type="entry name" value="PAS domain"/>
    <property type="match status" value="1"/>
</dbReference>
<keyword evidence="4" id="KW-0804">Transcription</keyword>
<dbReference type="GO" id="GO:0043565">
    <property type="term" value="F:sequence-specific DNA binding"/>
    <property type="evidence" value="ECO:0007669"/>
    <property type="project" value="InterPro"/>
</dbReference>
<dbReference type="PRINTS" id="PR01590">
    <property type="entry name" value="HTHFIS"/>
</dbReference>
<dbReference type="InterPro" id="IPR002197">
    <property type="entry name" value="HTH_Fis"/>
</dbReference>
<keyword evidence="1" id="KW-0547">Nucleotide-binding</keyword>
<dbReference type="SUPFAM" id="SSF55785">
    <property type="entry name" value="PYP-like sensor domain (PAS domain)"/>
    <property type="match status" value="1"/>
</dbReference>
<dbReference type="InterPro" id="IPR013656">
    <property type="entry name" value="PAS_4"/>
</dbReference>
<evidence type="ECO:0000313" key="6">
    <source>
        <dbReference type="EMBL" id="PTD97122.1"/>
    </source>
</evidence>
<name>A0A2T4IH70_9RHOO</name>
<dbReference type="PANTHER" id="PTHR32071:SF99">
    <property type="entry name" value="TRANSCRIPTIONAL REGULATORY PROTEIN"/>
    <property type="match status" value="1"/>
</dbReference>
<sequence>MPRSAPFDYEDIRRRAMQSLFESFDSLCEGTIVVDGAARIVWINERYAQRFGLAHAEEAIGREVEEIIPSSLMREVVRSGQPILLDILEVGSESFVVTRIPLKDDSGQVIGAVGFALYDQLQPLKPFYARLGRLQQELAQTRKRLAEERRAKYTFSNFVGTSPAAMEIKRQARRAATLESPVLLLGETGTGKELIAHAIHAASPRADRPFIGVNVAAIPESLLEAEFFGTTAGAYTGADRKGRLGKFQAADGGTLFLDEVGDMPLPLQAKLLRVLQEQEVEPLGSDRVIQVDVRIIAATSVDLAARVADGRFRADLFYRLNVLPLNLPPLRERLADIEALCEHILEDSARRTGLPQRELDADAVALFRRCAWRGNIRELRNVLEQVSMLSDEARLSAANFAHILVPTLPAAADTPAPRPLDAALAEFERGLILDALAACAGKVPEAARRLGIGRATLYKKMTAHGLKSQNRD</sequence>
<dbReference type="InterPro" id="IPR003593">
    <property type="entry name" value="AAA+_ATPase"/>
</dbReference>
<gene>
    <name evidence="6" type="ORF">C8261_06985</name>
</gene>
<dbReference type="InterPro" id="IPR027417">
    <property type="entry name" value="P-loop_NTPase"/>
</dbReference>
<dbReference type="PROSITE" id="PS50045">
    <property type="entry name" value="SIGMA54_INTERACT_4"/>
    <property type="match status" value="1"/>
</dbReference>
<dbReference type="SUPFAM" id="SSF52540">
    <property type="entry name" value="P-loop containing nucleoside triphosphate hydrolases"/>
    <property type="match status" value="1"/>
</dbReference>
<reference evidence="6 7" key="1">
    <citation type="submission" date="2018-03" db="EMBL/GenBank/DDBJ databases">
        <authorList>
            <person name="Keele B.F."/>
        </authorList>
    </citation>
    <scope>NUCLEOTIDE SEQUENCE [LARGE SCALE GENOMIC DNA]</scope>
    <source>
        <strain evidence="6 7">D20</strain>
    </source>
</reference>
<dbReference type="InterPro" id="IPR002078">
    <property type="entry name" value="Sigma_54_int"/>
</dbReference>
<proteinExistence type="predicted"/>
<evidence type="ECO:0000256" key="1">
    <source>
        <dbReference type="ARBA" id="ARBA00022741"/>
    </source>
</evidence>
<evidence type="ECO:0000313" key="7">
    <source>
        <dbReference type="Proteomes" id="UP000241193"/>
    </source>
</evidence>
<keyword evidence="2" id="KW-0067">ATP-binding</keyword>
<evidence type="ECO:0000259" key="5">
    <source>
        <dbReference type="PROSITE" id="PS50045"/>
    </source>
</evidence>
<dbReference type="Pfam" id="PF25601">
    <property type="entry name" value="AAA_lid_14"/>
    <property type="match status" value="1"/>
</dbReference>
<dbReference type="InterPro" id="IPR025662">
    <property type="entry name" value="Sigma_54_int_dom_ATP-bd_1"/>
</dbReference>
<organism evidence="6 7">
    <name type="scientific">Pseudothauera lacus</name>
    <dbReference type="NCBI Taxonomy" id="2136175"/>
    <lineage>
        <taxon>Bacteria</taxon>
        <taxon>Pseudomonadati</taxon>
        <taxon>Pseudomonadota</taxon>
        <taxon>Betaproteobacteria</taxon>
        <taxon>Rhodocyclales</taxon>
        <taxon>Zoogloeaceae</taxon>
        <taxon>Pseudothauera</taxon>
    </lineage>
</organism>
<dbReference type="Pfam" id="PF00158">
    <property type="entry name" value="Sigma54_activat"/>
    <property type="match status" value="1"/>
</dbReference>
<dbReference type="SMART" id="SM00382">
    <property type="entry name" value="AAA"/>
    <property type="match status" value="1"/>
</dbReference>
<protein>
    <submittedName>
        <fullName evidence="6">Sigma-54-dependent Fis family transcriptional regulator</fullName>
    </submittedName>
</protein>
<evidence type="ECO:0000256" key="3">
    <source>
        <dbReference type="ARBA" id="ARBA00023015"/>
    </source>
</evidence>
<dbReference type="PANTHER" id="PTHR32071">
    <property type="entry name" value="TRANSCRIPTIONAL REGULATORY PROTEIN"/>
    <property type="match status" value="1"/>
</dbReference>
<dbReference type="PROSITE" id="PS00675">
    <property type="entry name" value="SIGMA54_INTERACT_1"/>
    <property type="match status" value="1"/>
</dbReference>
<dbReference type="InterPro" id="IPR025943">
    <property type="entry name" value="Sigma_54_int_dom_ATP-bd_2"/>
</dbReference>
<dbReference type="CDD" id="cd00009">
    <property type="entry name" value="AAA"/>
    <property type="match status" value="1"/>
</dbReference>
<evidence type="ECO:0000256" key="4">
    <source>
        <dbReference type="ARBA" id="ARBA00023163"/>
    </source>
</evidence>
<dbReference type="Pfam" id="PF08448">
    <property type="entry name" value="PAS_4"/>
    <property type="match status" value="1"/>
</dbReference>
<dbReference type="InterPro" id="IPR058031">
    <property type="entry name" value="AAA_lid_NorR"/>
</dbReference>
<reference evidence="6 7" key="2">
    <citation type="submission" date="2018-04" db="EMBL/GenBank/DDBJ databases">
        <title>Thauera lacus sp. nov., isolated from an saline lake in Inner Mongolia, China.</title>
        <authorList>
            <person name="Liang Q.-Y."/>
        </authorList>
    </citation>
    <scope>NUCLEOTIDE SEQUENCE [LARGE SCALE GENOMIC DNA]</scope>
    <source>
        <strain evidence="6 7">D20</strain>
    </source>
</reference>
<keyword evidence="7" id="KW-1185">Reference proteome</keyword>
<dbReference type="FunFam" id="3.40.50.300:FF:000006">
    <property type="entry name" value="DNA-binding transcriptional regulator NtrC"/>
    <property type="match status" value="1"/>
</dbReference>
<dbReference type="SUPFAM" id="SSF46689">
    <property type="entry name" value="Homeodomain-like"/>
    <property type="match status" value="1"/>
</dbReference>
<dbReference type="Gene3D" id="1.10.10.60">
    <property type="entry name" value="Homeodomain-like"/>
    <property type="match status" value="1"/>
</dbReference>
<dbReference type="Gene3D" id="1.10.8.60">
    <property type="match status" value="1"/>
</dbReference>